<protein>
    <submittedName>
        <fullName evidence="2">HXXEE domain-containing protein</fullName>
    </submittedName>
</protein>
<organism evidence="2 3">
    <name type="scientific">Xiamenia xianingshaonis</name>
    <dbReference type="NCBI Taxonomy" id="2682776"/>
    <lineage>
        <taxon>Bacteria</taxon>
        <taxon>Bacillati</taxon>
        <taxon>Actinomycetota</taxon>
        <taxon>Coriobacteriia</taxon>
        <taxon>Eggerthellales</taxon>
        <taxon>Eggerthellaceae</taxon>
        <taxon>Xiamenia</taxon>
    </lineage>
</organism>
<comment type="caution">
    <text evidence="2">The sequence shown here is derived from an EMBL/GenBank/DDBJ whole genome shotgun (WGS) entry which is preliminary data.</text>
</comment>
<feature type="transmembrane region" description="Helical" evidence="1">
    <location>
        <begin position="81"/>
        <end position="101"/>
    </location>
</feature>
<dbReference type="Pfam" id="PF13787">
    <property type="entry name" value="HXXEE"/>
    <property type="match status" value="1"/>
</dbReference>
<keyword evidence="3" id="KW-1185">Reference proteome</keyword>
<gene>
    <name evidence="2" type="ORF">GMI68_02455</name>
</gene>
<sequence>MGKRSFGRFILDYSLELFCALVILLTLVRILFFPELPLIQNLVNAFALMAVLHEFEEKRTPGGFFDLTQNIGGVDKSKLDAGLASSFVMFYWVVLLALPMMFPTVPWLFVILICLGIFEAVAHTGIIFAGHLGKFYSPGLVSAWLMCGLSIYCIFDVNAAGIMQWHDWVIGIALFLLSFVSLQRLTLVAAHMSYREFLTNVRNHALGKS</sequence>
<feature type="transmembrane region" description="Helical" evidence="1">
    <location>
        <begin position="107"/>
        <end position="129"/>
    </location>
</feature>
<dbReference type="RefSeq" id="WP_166338613.1">
    <property type="nucleotide sequence ID" value="NZ_WPCR01000002.1"/>
</dbReference>
<evidence type="ECO:0000313" key="2">
    <source>
        <dbReference type="EMBL" id="NHM13642.1"/>
    </source>
</evidence>
<name>A0ABX0IFQ8_9ACTN</name>
<reference evidence="2 3" key="1">
    <citation type="submission" date="2019-11" db="EMBL/GenBank/DDBJ databases">
        <title>Eggerthellaceae novel genus isolated from the rectal contents of marmort.</title>
        <authorList>
            <person name="Zhang G."/>
        </authorList>
    </citation>
    <scope>NUCLEOTIDE SEQUENCE [LARGE SCALE GENOMIC DNA]</scope>
    <source>
        <strain evidence="3">zg-886</strain>
    </source>
</reference>
<feature type="transmembrane region" description="Helical" evidence="1">
    <location>
        <begin position="141"/>
        <end position="162"/>
    </location>
</feature>
<feature type="transmembrane region" description="Helical" evidence="1">
    <location>
        <begin position="12"/>
        <end position="32"/>
    </location>
</feature>
<keyword evidence="1" id="KW-0812">Transmembrane</keyword>
<proteinExistence type="predicted"/>
<evidence type="ECO:0000313" key="3">
    <source>
        <dbReference type="Proteomes" id="UP000636394"/>
    </source>
</evidence>
<feature type="transmembrane region" description="Helical" evidence="1">
    <location>
        <begin position="168"/>
        <end position="187"/>
    </location>
</feature>
<evidence type="ECO:0000256" key="1">
    <source>
        <dbReference type="SAM" id="Phobius"/>
    </source>
</evidence>
<dbReference type="Proteomes" id="UP000636394">
    <property type="component" value="Unassembled WGS sequence"/>
</dbReference>
<accession>A0ABX0IFQ8</accession>
<dbReference type="EMBL" id="WPCR01000002">
    <property type="protein sequence ID" value="NHM13642.1"/>
    <property type="molecule type" value="Genomic_DNA"/>
</dbReference>
<keyword evidence="1" id="KW-1133">Transmembrane helix</keyword>
<keyword evidence="1" id="KW-0472">Membrane</keyword>
<dbReference type="InterPro" id="IPR025671">
    <property type="entry name" value="HXXEE"/>
</dbReference>